<dbReference type="Proteomes" id="UP000196778">
    <property type="component" value="Unassembled WGS sequence"/>
</dbReference>
<dbReference type="AlphaFoldDB" id="A0A1R4K1U8"/>
<accession>A0A1R4K1U8</accession>
<name>A0A1R4K1U8_9MICO</name>
<dbReference type="OrthoDB" id="3827359at2"/>
<sequence length="235" mass="26226">MRWDSLFTDLEGQLEFELSSEDRERRIEDERIRVARLTVRERAAALRGQTIRLRFGEEPPLAGRVAGLGKDWLLVEAVPDDAPRVQGRSDVQGRSAARGRADSRGRAGAQGHAEPRGSNRPHDFARTLLVPLRSLRWIETAPDHAVETVPGSGEPASAVPRIAERISLPFLLRDLARRRRPVVVVTDEKSHGTIDRVGADHCDLALHPEGTPRRRTAVTAVRIVAFHTVRYIELS</sequence>
<feature type="compositionally biased region" description="Basic and acidic residues" evidence="1">
    <location>
        <begin position="113"/>
        <end position="124"/>
    </location>
</feature>
<evidence type="ECO:0000313" key="3">
    <source>
        <dbReference type="Proteomes" id="UP000196778"/>
    </source>
</evidence>
<organism evidence="2 3">
    <name type="scientific">Mycetocola reblochoni REB411</name>
    <dbReference type="NCBI Taxonomy" id="1255698"/>
    <lineage>
        <taxon>Bacteria</taxon>
        <taxon>Bacillati</taxon>
        <taxon>Actinomycetota</taxon>
        <taxon>Actinomycetes</taxon>
        <taxon>Micrococcales</taxon>
        <taxon>Microbacteriaceae</taxon>
        <taxon>Mycetocola</taxon>
    </lineage>
</organism>
<protein>
    <submittedName>
        <fullName evidence="2">Uncharacterized protein</fullName>
    </submittedName>
</protein>
<evidence type="ECO:0000256" key="1">
    <source>
        <dbReference type="SAM" id="MobiDB-lite"/>
    </source>
</evidence>
<dbReference type="RefSeq" id="WP_087138015.1">
    <property type="nucleotide sequence ID" value="NZ_FUKR01000058.1"/>
</dbReference>
<dbReference type="EMBL" id="FUKR01000058">
    <property type="protein sequence ID" value="SJN38144.1"/>
    <property type="molecule type" value="Genomic_DNA"/>
</dbReference>
<reference evidence="3" key="1">
    <citation type="submission" date="2017-02" db="EMBL/GenBank/DDBJ databases">
        <authorList>
            <person name="Dridi B."/>
        </authorList>
    </citation>
    <scope>NUCLEOTIDE SEQUENCE [LARGE SCALE GENOMIC DNA]</scope>
    <source>
        <strain evidence="3">EB411</strain>
    </source>
</reference>
<evidence type="ECO:0000313" key="2">
    <source>
        <dbReference type="EMBL" id="SJN38144.1"/>
    </source>
</evidence>
<proteinExistence type="predicted"/>
<feature type="region of interest" description="Disordered" evidence="1">
    <location>
        <begin position="83"/>
        <end position="124"/>
    </location>
</feature>
<gene>
    <name evidence="2" type="ORF">FM119_10840</name>
</gene>
<keyword evidence="3" id="KW-1185">Reference proteome</keyword>